<feature type="transmembrane region" description="Helical" evidence="6">
    <location>
        <begin position="30"/>
        <end position="53"/>
    </location>
</feature>
<organism evidence="9 10">
    <name type="scientific">Actinoplanes philippinensis</name>
    <dbReference type="NCBI Taxonomy" id="35752"/>
    <lineage>
        <taxon>Bacteria</taxon>
        <taxon>Bacillati</taxon>
        <taxon>Actinomycetota</taxon>
        <taxon>Actinomycetes</taxon>
        <taxon>Micromonosporales</taxon>
        <taxon>Micromonosporaceae</taxon>
        <taxon>Actinoplanes</taxon>
    </lineage>
</organism>
<evidence type="ECO:0000259" key="8">
    <source>
        <dbReference type="PROSITE" id="PS50929"/>
    </source>
</evidence>
<keyword evidence="10" id="KW-1185">Reference proteome</keyword>
<dbReference type="InterPro" id="IPR017871">
    <property type="entry name" value="ABC_transporter-like_CS"/>
</dbReference>
<feature type="domain" description="ABC transporter" evidence="7">
    <location>
        <begin position="259"/>
        <end position="557"/>
    </location>
</feature>
<evidence type="ECO:0000256" key="1">
    <source>
        <dbReference type="ARBA" id="ARBA00004651"/>
    </source>
</evidence>
<keyword evidence="4 6" id="KW-0472">Membrane</keyword>
<feature type="transmembrane region" description="Helical" evidence="6">
    <location>
        <begin position="145"/>
        <end position="164"/>
    </location>
</feature>
<dbReference type="RefSeq" id="WP_093618705.1">
    <property type="nucleotide sequence ID" value="NZ_BOMT01000055.1"/>
</dbReference>
<dbReference type="PROSITE" id="PS50893">
    <property type="entry name" value="ABC_TRANSPORTER_2"/>
    <property type="match status" value="1"/>
</dbReference>
<dbReference type="PROSITE" id="PS00211">
    <property type="entry name" value="ABC_TRANSPORTER_1"/>
    <property type="match status" value="1"/>
</dbReference>
<evidence type="ECO:0000256" key="3">
    <source>
        <dbReference type="ARBA" id="ARBA00022989"/>
    </source>
</evidence>
<dbReference type="SUPFAM" id="SSF52540">
    <property type="entry name" value="P-loop containing nucleoside triphosphate hydrolases"/>
    <property type="match status" value="1"/>
</dbReference>
<feature type="transmembrane region" description="Helical" evidence="6">
    <location>
        <begin position="284"/>
        <end position="301"/>
    </location>
</feature>
<feature type="transmembrane region" description="Helical" evidence="6">
    <location>
        <begin position="170"/>
        <end position="192"/>
    </location>
</feature>
<name>A0A1I2IP04_9ACTN</name>
<evidence type="ECO:0000256" key="4">
    <source>
        <dbReference type="ARBA" id="ARBA00023136"/>
    </source>
</evidence>
<dbReference type="Proteomes" id="UP000199645">
    <property type="component" value="Unassembled WGS sequence"/>
</dbReference>
<dbReference type="PANTHER" id="PTHR43394:SF1">
    <property type="entry name" value="ATP-BINDING CASSETTE SUB-FAMILY B MEMBER 10, MITOCHONDRIAL"/>
    <property type="match status" value="1"/>
</dbReference>
<dbReference type="OrthoDB" id="4966664at2"/>
<comment type="subcellular location">
    <subcellularLocation>
        <location evidence="1">Cell membrane</location>
        <topology evidence="1">Multi-pass membrane protein</topology>
    </subcellularLocation>
</comment>
<dbReference type="InterPro" id="IPR003439">
    <property type="entry name" value="ABC_transporter-like_ATP-bd"/>
</dbReference>
<dbReference type="SUPFAM" id="SSF90123">
    <property type="entry name" value="ABC transporter transmembrane region"/>
    <property type="match status" value="1"/>
</dbReference>
<reference evidence="9 10" key="1">
    <citation type="submission" date="2016-10" db="EMBL/GenBank/DDBJ databases">
        <authorList>
            <person name="de Groot N.N."/>
        </authorList>
    </citation>
    <scope>NUCLEOTIDE SEQUENCE [LARGE SCALE GENOMIC DNA]</scope>
    <source>
        <strain evidence="9 10">DSM 43019</strain>
    </source>
</reference>
<dbReference type="InterPro" id="IPR036640">
    <property type="entry name" value="ABC1_TM_sf"/>
</dbReference>
<dbReference type="InterPro" id="IPR027417">
    <property type="entry name" value="P-loop_NTPase"/>
</dbReference>
<proteinExistence type="predicted"/>
<feature type="region of interest" description="Disordered" evidence="5">
    <location>
        <begin position="553"/>
        <end position="575"/>
    </location>
</feature>
<dbReference type="GO" id="GO:0005886">
    <property type="term" value="C:plasma membrane"/>
    <property type="evidence" value="ECO:0007669"/>
    <property type="project" value="UniProtKB-SubCell"/>
</dbReference>
<dbReference type="AlphaFoldDB" id="A0A1I2IP04"/>
<dbReference type="Gene3D" id="3.40.50.300">
    <property type="entry name" value="P-loop containing nucleotide triphosphate hydrolases"/>
    <property type="match status" value="1"/>
</dbReference>
<dbReference type="PROSITE" id="PS50929">
    <property type="entry name" value="ABC_TM1F"/>
    <property type="match status" value="1"/>
</dbReference>
<evidence type="ECO:0000259" key="7">
    <source>
        <dbReference type="PROSITE" id="PS50893"/>
    </source>
</evidence>
<evidence type="ECO:0000256" key="2">
    <source>
        <dbReference type="ARBA" id="ARBA00022692"/>
    </source>
</evidence>
<feature type="transmembrane region" description="Helical" evidence="6">
    <location>
        <begin position="259"/>
        <end position="278"/>
    </location>
</feature>
<feature type="compositionally biased region" description="Basic and acidic residues" evidence="5">
    <location>
        <begin position="563"/>
        <end position="575"/>
    </location>
</feature>
<keyword evidence="3 6" id="KW-1133">Transmembrane helix</keyword>
<dbReference type="EMBL" id="FONV01000010">
    <property type="protein sequence ID" value="SFF43430.1"/>
    <property type="molecule type" value="Genomic_DNA"/>
</dbReference>
<dbReference type="STRING" id="35752.SAMN05421541_110229"/>
<accession>A0A1I2IP04</accession>
<evidence type="ECO:0000256" key="5">
    <source>
        <dbReference type="SAM" id="MobiDB-lite"/>
    </source>
</evidence>
<gene>
    <name evidence="9" type="ORF">SAMN05421541_110229</name>
</gene>
<evidence type="ECO:0000313" key="9">
    <source>
        <dbReference type="EMBL" id="SFF43430.1"/>
    </source>
</evidence>
<dbReference type="GO" id="GO:0016887">
    <property type="term" value="F:ATP hydrolysis activity"/>
    <property type="evidence" value="ECO:0007669"/>
    <property type="project" value="InterPro"/>
</dbReference>
<evidence type="ECO:0000313" key="10">
    <source>
        <dbReference type="Proteomes" id="UP000199645"/>
    </source>
</evidence>
<dbReference type="PANTHER" id="PTHR43394">
    <property type="entry name" value="ATP-DEPENDENT PERMEASE MDL1, MITOCHONDRIAL"/>
    <property type="match status" value="1"/>
</dbReference>
<dbReference type="GO" id="GO:0005524">
    <property type="term" value="F:ATP binding"/>
    <property type="evidence" value="ECO:0007669"/>
    <property type="project" value="InterPro"/>
</dbReference>
<dbReference type="Pfam" id="PF00005">
    <property type="entry name" value="ABC_tran"/>
    <property type="match status" value="1"/>
</dbReference>
<dbReference type="Gene3D" id="1.20.1560.10">
    <property type="entry name" value="ABC transporter type 1, transmembrane domain"/>
    <property type="match status" value="1"/>
</dbReference>
<dbReference type="InterPro" id="IPR011527">
    <property type="entry name" value="ABC1_TM_dom"/>
</dbReference>
<sequence length="575" mass="60700">MRRLPVNDPGVPDSRSAGRYLLWLIRRSRLTVAAAALLAVAWMGCQALVPAVVGRAVDAVVNRDATALATWAALLLGVGLVQAFTGIARHRFAVTNWLSAAFRTVQVVVRQANRLGSTLPRRLDAGEVVAIGTSDITHIGSAVDITSRGVGALLAVITVTVVLLHTSVPLGLVVLLGVPLLMSVVAVLIPPLHRRQHAYRDRQGYLTGRAADLVGGLRVLRGVGGEATMAARYRAESRALGAAGVHTARIESLLEAAQVLLPGLFLVLVTWLGARFAADGRITVGQLVAFYAYAAFLVAPLRQLTEAIDKMTRGHVSSRRVVTMLRERSDLPDPPDPAPLPAGDLVDPISGVRVTPGRLTAIAATAPVDAAGIADRLGRYADGATLGGVPLAAAALSEVRARILVADNEARLFSGRLRADLDPYDIGSLESALEAAAATETVEALPDGPDTVVTDRGRCFSGGQQQRLRLARALIADPEVLVLVEPTNAVDAWTEARIAERLRVARAGRTTVVCTNSPLMLSQADRVCFVEDGRVVAVGPHAGLLGAEPGYARLVRRGNGSGPEEKREEAGEERP</sequence>
<dbReference type="Pfam" id="PF00664">
    <property type="entry name" value="ABC_membrane"/>
    <property type="match status" value="1"/>
</dbReference>
<dbReference type="GO" id="GO:0015421">
    <property type="term" value="F:ABC-type oligopeptide transporter activity"/>
    <property type="evidence" value="ECO:0007669"/>
    <property type="project" value="TreeGrafter"/>
</dbReference>
<evidence type="ECO:0000256" key="6">
    <source>
        <dbReference type="SAM" id="Phobius"/>
    </source>
</evidence>
<dbReference type="InterPro" id="IPR039421">
    <property type="entry name" value="Type_1_exporter"/>
</dbReference>
<feature type="domain" description="ABC transmembrane type-1" evidence="8">
    <location>
        <begin position="33"/>
        <end position="313"/>
    </location>
</feature>
<protein>
    <submittedName>
        <fullName evidence="9">ABC-type multidrug transport system, ATPase and permease component</fullName>
    </submittedName>
</protein>
<feature type="transmembrane region" description="Helical" evidence="6">
    <location>
        <begin position="65"/>
        <end position="88"/>
    </location>
</feature>
<keyword evidence="2 6" id="KW-0812">Transmembrane</keyword>